<dbReference type="Pfam" id="PF00043">
    <property type="entry name" value="GST_C"/>
    <property type="match status" value="1"/>
</dbReference>
<dbReference type="SFLD" id="SFLDS00019">
    <property type="entry name" value="Glutathione_Transferase_(cytos"/>
    <property type="match status" value="1"/>
</dbReference>
<dbReference type="AlphaFoldDB" id="A0A376BS58"/>
<feature type="domain" description="GST C-terminal" evidence="2">
    <location>
        <begin position="72"/>
        <end position="206"/>
    </location>
</feature>
<dbReference type="Gene3D" id="3.40.30.10">
    <property type="entry name" value="Glutaredoxin"/>
    <property type="match status" value="1"/>
</dbReference>
<evidence type="ECO:0000313" key="4">
    <source>
        <dbReference type="Proteomes" id="UP000254209"/>
    </source>
</evidence>
<dbReference type="InterPro" id="IPR036282">
    <property type="entry name" value="Glutathione-S-Trfase_C_sf"/>
</dbReference>
<dbReference type="SUPFAM" id="SSF52833">
    <property type="entry name" value="Thioredoxin-like"/>
    <property type="match status" value="1"/>
</dbReference>
<organism evidence="3 4">
    <name type="scientific">Alysiella crassa</name>
    <dbReference type="NCBI Taxonomy" id="153491"/>
    <lineage>
        <taxon>Bacteria</taxon>
        <taxon>Pseudomonadati</taxon>
        <taxon>Pseudomonadota</taxon>
        <taxon>Betaproteobacteria</taxon>
        <taxon>Neisseriales</taxon>
        <taxon>Neisseriaceae</taxon>
        <taxon>Alysiella</taxon>
    </lineage>
</organism>
<dbReference type="InterPro" id="IPR004046">
    <property type="entry name" value="GST_C"/>
</dbReference>
<dbReference type="EMBL" id="UFSO01000003">
    <property type="protein sequence ID" value="SSY79688.1"/>
    <property type="molecule type" value="Genomic_DNA"/>
</dbReference>
<evidence type="ECO:0000259" key="1">
    <source>
        <dbReference type="PROSITE" id="PS50404"/>
    </source>
</evidence>
<feature type="domain" description="GST N-terminal" evidence="1">
    <location>
        <begin position="1"/>
        <end position="65"/>
    </location>
</feature>
<dbReference type="Pfam" id="PF13417">
    <property type="entry name" value="GST_N_3"/>
    <property type="match status" value="1"/>
</dbReference>
<dbReference type="SUPFAM" id="SSF47616">
    <property type="entry name" value="GST C-terminal domain-like"/>
    <property type="match status" value="1"/>
</dbReference>
<proteinExistence type="predicted"/>
<sequence length="206" mass="22771">MVIGIAGRGLSSGNFGTRPNSKLAPESLRHIHPLGKSPLIQDGEQIIAESGAICEYLLAKFDAHGSYQIAPDHADYWAYRQWLHYAEGSLMPLLVMTLIFRKIDATPKPFFAKPIAQKLTDGVRQSFLNPQIKLHLDYVEQQLNGKTWLVGDKITAADVMMSFPLQAASSRAPTADYPNIAAYVARIAAEPHYQQAENKLGKLTIL</sequence>
<dbReference type="InterPro" id="IPR040079">
    <property type="entry name" value="Glutathione_S-Trfase"/>
</dbReference>
<gene>
    <name evidence="3" type="ORF">NCTC10283_01439</name>
</gene>
<keyword evidence="4" id="KW-1185">Reference proteome</keyword>
<dbReference type="InterPro" id="IPR010987">
    <property type="entry name" value="Glutathione-S-Trfase_C-like"/>
</dbReference>
<accession>A0A376BS58</accession>
<dbReference type="PANTHER" id="PTHR44051">
    <property type="entry name" value="GLUTATHIONE S-TRANSFERASE-RELATED"/>
    <property type="match status" value="1"/>
</dbReference>
<dbReference type="GO" id="GO:0016740">
    <property type="term" value="F:transferase activity"/>
    <property type="evidence" value="ECO:0007669"/>
    <property type="project" value="UniProtKB-KW"/>
</dbReference>
<dbReference type="SFLD" id="SFLDG00358">
    <property type="entry name" value="Main_(cytGST)"/>
    <property type="match status" value="1"/>
</dbReference>
<protein>
    <submittedName>
        <fullName evidence="3">Glutathionine S-transferase</fullName>
    </submittedName>
</protein>
<dbReference type="PROSITE" id="PS50404">
    <property type="entry name" value="GST_NTER"/>
    <property type="match status" value="1"/>
</dbReference>
<dbReference type="PROSITE" id="PS50405">
    <property type="entry name" value="GST_CTER"/>
    <property type="match status" value="1"/>
</dbReference>
<dbReference type="Proteomes" id="UP000254209">
    <property type="component" value="Unassembled WGS sequence"/>
</dbReference>
<evidence type="ECO:0000259" key="2">
    <source>
        <dbReference type="PROSITE" id="PS50405"/>
    </source>
</evidence>
<dbReference type="STRING" id="1120980.GCA_000745955_01275"/>
<name>A0A376BS58_9NEIS</name>
<dbReference type="InterPro" id="IPR004045">
    <property type="entry name" value="Glutathione_S-Trfase_N"/>
</dbReference>
<dbReference type="Gene3D" id="1.20.1050.10">
    <property type="match status" value="1"/>
</dbReference>
<dbReference type="InterPro" id="IPR036249">
    <property type="entry name" value="Thioredoxin-like_sf"/>
</dbReference>
<dbReference type="CDD" id="cd03189">
    <property type="entry name" value="GST_C_GTT1_like"/>
    <property type="match status" value="1"/>
</dbReference>
<reference evidence="3 4" key="1">
    <citation type="submission" date="2018-06" db="EMBL/GenBank/DDBJ databases">
        <authorList>
            <consortium name="Pathogen Informatics"/>
            <person name="Doyle S."/>
        </authorList>
    </citation>
    <scope>NUCLEOTIDE SEQUENCE [LARGE SCALE GENOMIC DNA]</scope>
    <source>
        <strain evidence="3 4">NCTC10283</strain>
    </source>
</reference>
<keyword evidence="3" id="KW-0808">Transferase</keyword>
<evidence type="ECO:0000313" key="3">
    <source>
        <dbReference type="EMBL" id="SSY79688.1"/>
    </source>
</evidence>
<dbReference type="PANTHER" id="PTHR44051:SF9">
    <property type="entry name" value="GLUTATHIONE S-TRANSFERASE 1"/>
    <property type="match status" value="1"/>
</dbReference>